<gene>
    <name evidence="2" type="ORF">Tel_07990</name>
</gene>
<dbReference type="STRING" id="1748243.Tel_07990"/>
<keyword evidence="1" id="KW-0802">TPR repeat</keyword>
<dbReference type="Proteomes" id="UP000055136">
    <property type="component" value="Chromosome"/>
</dbReference>
<proteinExistence type="predicted"/>
<dbReference type="PROSITE" id="PS50005">
    <property type="entry name" value="TPR"/>
    <property type="match status" value="1"/>
</dbReference>
<dbReference type="EMBL" id="CP013099">
    <property type="protein sequence ID" value="ALP53101.1"/>
    <property type="molecule type" value="Genomic_DNA"/>
</dbReference>
<dbReference type="Gene3D" id="1.25.40.10">
    <property type="entry name" value="Tetratricopeptide repeat domain"/>
    <property type="match status" value="1"/>
</dbReference>
<dbReference type="InterPro" id="IPR011990">
    <property type="entry name" value="TPR-like_helical_dom_sf"/>
</dbReference>
<dbReference type="SUPFAM" id="SSF48452">
    <property type="entry name" value="TPR-like"/>
    <property type="match status" value="1"/>
</dbReference>
<dbReference type="AlphaFoldDB" id="A0A0S2TDE4"/>
<evidence type="ECO:0000256" key="1">
    <source>
        <dbReference type="PROSITE-ProRule" id="PRU00339"/>
    </source>
</evidence>
<dbReference type="Pfam" id="PF14559">
    <property type="entry name" value="TPR_19"/>
    <property type="match status" value="1"/>
</dbReference>
<accession>A0A0S2TDE4</accession>
<organism evidence="2 3">
    <name type="scientific">Candidatus Tenderia electrophaga</name>
    <dbReference type="NCBI Taxonomy" id="1748243"/>
    <lineage>
        <taxon>Bacteria</taxon>
        <taxon>Pseudomonadati</taxon>
        <taxon>Pseudomonadota</taxon>
        <taxon>Gammaproteobacteria</taxon>
        <taxon>Candidatus Tenderiales</taxon>
        <taxon>Candidatus Tenderiaceae</taxon>
        <taxon>Candidatus Tenderia</taxon>
    </lineage>
</organism>
<dbReference type="KEGG" id="tee:Tel_07990"/>
<sequence length="110" mass="11945">MLLLNGCALYSPPKQGEPVGPAEILLAQAQDKTAAGESEQAVALIERALRLEPRKAEGWLALAQLHFDAGDLRRAEQFARRALQFAGADKRLAGESRALLERIRAVREAG</sequence>
<dbReference type="SMART" id="SM00028">
    <property type="entry name" value="TPR"/>
    <property type="match status" value="2"/>
</dbReference>
<evidence type="ECO:0000313" key="2">
    <source>
        <dbReference type="EMBL" id="ALP53101.1"/>
    </source>
</evidence>
<name>A0A0S2TDE4_9GAMM</name>
<dbReference type="InterPro" id="IPR019734">
    <property type="entry name" value="TPR_rpt"/>
</dbReference>
<protein>
    <submittedName>
        <fullName evidence="2">Uncharacterized protein</fullName>
    </submittedName>
</protein>
<reference evidence="2" key="1">
    <citation type="submission" date="2015-10" db="EMBL/GenBank/DDBJ databases">
        <title>Description of Candidatus Tenderia electrophaga gen. nov, sp. nov., an Uncultivated Electroautotroph from a Biocathode Enrichment.</title>
        <authorList>
            <person name="Eddie B.J."/>
            <person name="Malanoski A.P."/>
            <person name="Wang Z."/>
            <person name="Hall R.J."/>
            <person name="Oh S.D."/>
            <person name="Heiner C."/>
            <person name="Lin B."/>
            <person name="Strycharz-Glaven S.M."/>
        </authorList>
    </citation>
    <scope>NUCLEOTIDE SEQUENCE [LARGE SCALE GENOMIC DNA]</scope>
    <source>
        <strain evidence="2">NRL1</strain>
    </source>
</reference>
<evidence type="ECO:0000313" key="3">
    <source>
        <dbReference type="Proteomes" id="UP000055136"/>
    </source>
</evidence>
<keyword evidence="3" id="KW-1185">Reference proteome</keyword>
<feature type="repeat" description="TPR" evidence="1">
    <location>
        <begin position="22"/>
        <end position="55"/>
    </location>
</feature>